<reference evidence="3" key="1">
    <citation type="submission" date="2022-07" db="EMBL/GenBank/DDBJ databases">
        <title>Genome Sequence of Physisporinus lineatus.</title>
        <authorList>
            <person name="Buettner E."/>
        </authorList>
    </citation>
    <scope>NUCLEOTIDE SEQUENCE</scope>
    <source>
        <strain evidence="3">VT162</strain>
    </source>
</reference>
<evidence type="ECO:0000313" key="4">
    <source>
        <dbReference type="Proteomes" id="UP001212997"/>
    </source>
</evidence>
<accession>A0AAD5V708</accession>
<comment type="caution">
    <text evidence="3">The sequence shown here is derived from an EMBL/GenBank/DDBJ whole genome shotgun (WGS) entry which is preliminary data.</text>
</comment>
<protein>
    <submittedName>
        <fullName evidence="3">Uncharacterized protein</fullName>
    </submittedName>
</protein>
<keyword evidence="2" id="KW-0472">Membrane</keyword>
<evidence type="ECO:0000256" key="1">
    <source>
        <dbReference type="SAM" id="MobiDB-lite"/>
    </source>
</evidence>
<feature type="region of interest" description="Disordered" evidence="1">
    <location>
        <begin position="141"/>
        <end position="160"/>
    </location>
</feature>
<evidence type="ECO:0000313" key="3">
    <source>
        <dbReference type="EMBL" id="KAJ3487769.1"/>
    </source>
</evidence>
<keyword evidence="2" id="KW-0812">Transmembrane</keyword>
<feature type="compositionally biased region" description="Basic and acidic residues" evidence="1">
    <location>
        <begin position="144"/>
        <end position="153"/>
    </location>
</feature>
<dbReference type="AlphaFoldDB" id="A0AAD5V708"/>
<keyword evidence="2" id="KW-1133">Transmembrane helix</keyword>
<organism evidence="3 4">
    <name type="scientific">Meripilus lineatus</name>
    <dbReference type="NCBI Taxonomy" id="2056292"/>
    <lineage>
        <taxon>Eukaryota</taxon>
        <taxon>Fungi</taxon>
        <taxon>Dikarya</taxon>
        <taxon>Basidiomycota</taxon>
        <taxon>Agaricomycotina</taxon>
        <taxon>Agaricomycetes</taxon>
        <taxon>Polyporales</taxon>
        <taxon>Meripilaceae</taxon>
        <taxon>Meripilus</taxon>
    </lineage>
</organism>
<proteinExistence type="predicted"/>
<evidence type="ECO:0000256" key="2">
    <source>
        <dbReference type="SAM" id="Phobius"/>
    </source>
</evidence>
<sequence>MYQSQQRAFSGVVPGVKADRVDDLEAGISPFEYELPKTPKGIITGWITRLQAVAVVTALLAQVEASFIGGLPERVPDPPASDTVLRFFVYSATILNLSATLSAILLLLAVTEIPTSARRMYMYCKHSFPRKLFNSPLASMVRPQSDEGTHRTTDPSTLYNPHIPVLEDLNRRLLRGDSEGKLLLPNPPPPVSVGEKLLKLFRDAESERANVFISTIRQFNTEFNEAQLSRSQDDRRLAEDFRTFLVGIQTTFTNSRGRYTKLFERIELERDNAFDAKLEEMAKLAKEADDHRKDDFESALEGFKKYAEVAMKVRFELFEQGRKERVGMVDALVHSVRERCVEILEGETEAYNAVQRERREKILRYASARGIHPNISEEDAGLILDPMIDIPAFGAYVPGAYVSALKGTTEILNQYRLGDHSGVLQYKYAGLTGISYPTGQGYGPNELGSDLKAQHIQASESDQVPPLSLALYQRQVELSPNFYTIAPLDQSFAFHRDISEGIVHCDSIFSQEEHNRQQSYTFFQASRRQNFEEAESSRDAIGNERKCMFRDIKNSHVILLKQLQEKCNTVFFTNQSRKDKLVSQLSEDNSSRNMFAKHFSQALSLFSEELKLLEAVYSNLLIDARSHLKHCFKLMGESIDEALDKQTECYSTSQTFYITLLSLSQRWDGPVGDSWEVGSADGSVGSGGSMDSDGVGYPGMPGIPGMGYENTGQGYGGPVGDHGRTSWGGDDGKPKKPWHGIFTNLLNDDSETQFAPRTLFKFSLTSSKKFTVSPQFRETEAITQMLQKHFKQFEDTQELRRSEFKSFLQSCQDCYLSNKGTRNADLLDQQNMLDIQAKSLILYCDEIFDKDQEWWQRESEQLELKRANSFITAETTKSKQFLADQKERSQDFYNVQESLHARVIEFEQEQQGAMDEQEKSAEEVVQKWEGLFKSQAELHQNSFQKLFSMISAE</sequence>
<gene>
    <name evidence="3" type="ORF">NLI96_g3299</name>
</gene>
<name>A0AAD5V708_9APHY</name>
<keyword evidence="4" id="KW-1185">Reference proteome</keyword>
<dbReference type="EMBL" id="JANAWD010000083">
    <property type="protein sequence ID" value="KAJ3487769.1"/>
    <property type="molecule type" value="Genomic_DNA"/>
</dbReference>
<dbReference type="Proteomes" id="UP001212997">
    <property type="component" value="Unassembled WGS sequence"/>
</dbReference>
<feature type="transmembrane region" description="Helical" evidence="2">
    <location>
        <begin position="88"/>
        <end position="110"/>
    </location>
</feature>